<comment type="similarity">
    <text evidence="2">Belongs to the VirD4/TraG family.</text>
</comment>
<feature type="transmembrane region" description="Helical" evidence="7">
    <location>
        <begin position="20"/>
        <end position="40"/>
    </location>
</feature>
<dbReference type="EMBL" id="CYZL01000001">
    <property type="protein sequence ID" value="CUN51778.1"/>
    <property type="molecule type" value="Genomic_DNA"/>
</dbReference>
<dbReference type="Gene3D" id="3.40.50.300">
    <property type="entry name" value="P-loop containing nucleotide triphosphate hydrolases"/>
    <property type="match status" value="1"/>
</dbReference>
<reference evidence="8 9" key="1">
    <citation type="submission" date="2015-09" db="EMBL/GenBank/DDBJ databases">
        <authorList>
            <consortium name="Pathogen Informatics"/>
        </authorList>
    </citation>
    <scope>NUCLEOTIDE SEQUENCE [LARGE SCALE GENOMIC DNA]</scope>
    <source>
        <strain evidence="8 9">2789STDY5834835</strain>
    </source>
</reference>
<name>A0A173XMZ5_9FIRM</name>
<dbReference type="SUPFAM" id="SSF52540">
    <property type="entry name" value="P-loop containing nucleoside triphosphate hydrolases"/>
    <property type="match status" value="1"/>
</dbReference>
<evidence type="ECO:0000256" key="6">
    <source>
        <dbReference type="ARBA" id="ARBA00023136"/>
    </source>
</evidence>
<sequence>MAVMTERDRKKAAKKSALRIGGIITIVLMYLCGYAGGIMQDEHLETGQAMIMTMERISTFHLFFPLNQLAFTGMLLAICIGAFVIFYMHNTALKNFSYNPDKLYGDAGFRGEEDRKQYDERYVDHGKYIDPITKKPVETADPNMIASNDTKLSINDRKTFRNNNFLILGGAGTGKSRFVIKPNLLQENCSYVVTDPSGEIIVSCGKVLSDHGYKIKIFNLSNMGHSNTYNPFNYIRDEAGVLMVIDCLIKNTTGKNEKGDQFFTNSEKLLYSACIFYLIDFETDESRKNFSSVMDMINMSQVDENNPSSKSELDLMFEQIDQTSLAAKYYKAFKQAAGKTLKSIIISCVVRLQSFMTPQVTRLTGSDNINLASIGDEKTILFIITPQADRTFAFLASMLYSQLFETLYHKGETQKLKTGSERLTYHVRCLMDEFANIGEIPEFPSKLSTMRKYNISATIVLQDNSQLQSMYKDEWRTIMANCDSTIFLGNAEPDTLKYFCEKLGNETVTAQSRGRSYGSKSGSSQNYQQVKRETLTAEEIGRLPNDECLVFLRGERPARDKKFKYETHKNYDLTGDAHSENNYAYDSMLIYDNQSLKGFSSIAAAKVASMEEDISEAKSAEDVFDIDPNYLLDNTYFSEVEEEQNFLLLSQECIMQIEMSSDDVQIIRFASERNIAPRILPDLVESVKVETGLEKLIIIANNGGKDTYCCGTENLCTIMDSEYVKEKKTMGNTIRTMVSTDNIDEYVEEIREVQAA</sequence>
<evidence type="ECO:0000256" key="4">
    <source>
        <dbReference type="ARBA" id="ARBA00022692"/>
    </source>
</evidence>
<gene>
    <name evidence="8" type="primary">traG_1</name>
    <name evidence="8" type="ORF">ERS852450_00144</name>
</gene>
<keyword evidence="6 7" id="KW-0472">Membrane</keyword>
<accession>A0A173XMZ5</accession>
<evidence type="ECO:0000256" key="3">
    <source>
        <dbReference type="ARBA" id="ARBA00022475"/>
    </source>
</evidence>
<proteinExistence type="inferred from homology"/>
<keyword evidence="3" id="KW-1003">Cell membrane</keyword>
<dbReference type="InterPro" id="IPR051539">
    <property type="entry name" value="T4SS-coupling_protein"/>
</dbReference>
<dbReference type="NCBIfam" id="NF045973">
    <property type="entry name" value="conju_CD1115"/>
    <property type="match status" value="1"/>
</dbReference>
<keyword evidence="5 7" id="KW-1133">Transmembrane helix</keyword>
<keyword evidence="4 7" id="KW-0812">Transmembrane</keyword>
<dbReference type="RefSeq" id="WP_055297829.1">
    <property type="nucleotide sequence ID" value="NZ_BLYK01000002.1"/>
</dbReference>
<dbReference type="PANTHER" id="PTHR37937">
    <property type="entry name" value="CONJUGATIVE TRANSFER: DNA TRANSPORT"/>
    <property type="match status" value="1"/>
</dbReference>
<dbReference type="InterPro" id="IPR027417">
    <property type="entry name" value="P-loop_NTPase"/>
</dbReference>
<evidence type="ECO:0000256" key="5">
    <source>
        <dbReference type="ARBA" id="ARBA00022989"/>
    </source>
</evidence>
<dbReference type="PANTHER" id="PTHR37937:SF1">
    <property type="entry name" value="CONJUGATIVE TRANSFER: DNA TRANSPORT"/>
    <property type="match status" value="1"/>
</dbReference>
<dbReference type="GO" id="GO:0005886">
    <property type="term" value="C:plasma membrane"/>
    <property type="evidence" value="ECO:0007669"/>
    <property type="project" value="UniProtKB-SubCell"/>
</dbReference>
<evidence type="ECO:0000256" key="1">
    <source>
        <dbReference type="ARBA" id="ARBA00004651"/>
    </source>
</evidence>
<evidence type="ECO:0000256" key="7">
    <source>
        <dbReference type="SAM" id="Phobius"/>
    </source>
</evidence>
<dbReference type="Proteomes" id="UP000095679">
    <property type="component" value="Unassembled WGS sequence"/>
</dbReference>
<dbReference type="CDD" id="cd01127">
    <property type="entry name" value="TrwB_TraG_TraD_VirD4"/>
    <property type="match status" value="1"/>
</dbReference>
<dbReference type="InterPro" id="IPR003688">
    <property type="entry name" value="TraG/VirD4"/>
</dbReference>
<protein>
    <submittedName>
        <fullName evidence="8">Conjugal transfer protein traG</fullName>
    </submittedName>
</protein>
<evidence type="ECO:0000256" key="2">
    <source>
        <dbReference type="ARBA" id="ARBA00008806"/>
    </source>
</evidence>
<organism evidence="8 9">
    <name type="scientific">Anaerobutyricum hallii</name>
    <dbReference type="NCBI Taxonomy" id="39488"/>
    <lineage>
        <taxon>Bacteria</taxon>
        <taxon>Bacillati</taxon>
        <taxon>Bacillota</taxon>
        <taxon>Clostridia</taxon>
        <taxon>Lachnospirales</taxon>
        <taxon>Lachnospiraceae</taxon>
        <taxon>Anaerobutyricum</taxon>
    </lineage>
</organism>
<dbReference type="Pfam" id="PF02534">
    <property type="entry name" value="T4SS-DNA_transf"/>
    <property type="match status" value="1"/>
</dbReference>
<feature type="transmembrane region" description="Helical" evidence="7">
    <location>
        <begin position="60"/>
        <end position="87"/>
    </location>
</feature>
<evidence type="ECO:0000313" key="8">
    <source>
        <dbReference type="EMBL" id="CUN51778.1"/>
    </source>
</evidence>
<evidence type="ECO:0000313" key="9">
    <source>
        <dbReference type="Proteomes" id="UP000095679"/>
    </source>
</evidence>
<dbReference type="AlphaFoldDB" id="A0A173XMZ5"/>
<comment type="subcellular location">
    <subcellularLocation>
        <location evidence="1">Cell membrane</location>
        <topology evidence="1">Multi-pass membrane protein</topology>
    </subcellularLocation>
</comment>